<dbReference type="EMBL" id="JACXSI010000018">
    <property type="protein sequence ID" value="MBD3108475.1"/>
    <property type="molecule type" value="Genomic_DNA"/>
</dbReference>
<sequence>MIVEIWSDFACPFCYIGKRRFEDALNKFSHKDQVKVIFRSYQLDPHAPINQTQNIHSALAEKYGMSYEKAKAMGAQVVIQAKEVGLDYHFDTMILTNTLAAHRLSHYAKKLGKMEEMMERLLYAYFTESKHLGDYETLIRLAEEIGLDQDEVKKVLHEDLYAEDVRYDINTAAQIGVRGVPFFVFNEKYAVSGAQSADVFLEVLEKVWSEQKTVPEIIAKEDETANNKTEFCTGDSCQL</sequence>
<dbReference type="AlphaFoldDB" id="A0A927CYW5"/>
<evidence type="ECO:0000259" key="1">
    <source>
        <dbReference type="Pfam" id="PF01323"/>
    </source>
</evidence>
<gene>
    <name evidence="2" type="ORF">IEO70_08855</name>
</gene>
<feature type="domain" description="DSBA-like thioredoxin" evidence="1">
    <location>
        <begin position="3"/>
        <end position="204"/>
    </location>
</feature>
<dbReference type="InterPro" id="IPR036249">
    <property type="entry name" value="Thioredoxin-like_sf"/>
</dbReference>
<protein>
    <submittedName>
        <fullName evidence="2">DsbA family oxidoreductase</fullName>
    </submittedName>
</protein>
<evidence type="ECO:0000313" key="2">
    <source>
        <dbReference type="EMBL" id="MBD3108475.1"/>
    </source>
</evidence>
<name>A0A927CYW5_9BACI</name>
<dbReference type="Pfam" id="PF01323">
    <property type="entry name" value="DSBA"/>
    <property type="match status" value="1"/>
</dbReference>
<proteinExistence type="predicted"/>
<reference evidence="2" key="1">
    <citation type="submission" date="2020-09" db="EMBL/GenBank/DDBJ databases">
        <title>Bacillus faecalis sp. nov., a moderately halophilic bacterium isolated from cow faeces.</title>
        <authorList>
            <person name="Jiang L."/>
            <person name="Lee J."/>
        </authorList>
    </citation>
    <scope>NUCLEOTIDE SEQUENCE</scope>
    <source>
        <strain evidence="2">AGMB 02131</strain>
    </source>
</reference>
<dbReference type="Proteomes" id="UP000602076">
    <property type="component" value="Unassembled WGS sequence"/>
</dbReference>
<dbReference type="Gene3D" id="3.40.30.10">
    <property type="entry name" value="Glutaredoxin"/>
    <property type="match status" value="1"/>
</dbReference>
<dbReference type="GO" id="GO:0016491">
    <property type="term" value="F:oxidoreductase activity"/>
    <property type="evidence" value="ECO:0007669"/>
    <property type="project" value="InterPro"/>
</dbReference>
<organism evidence="2 3">
    <name type="scientific">Peribacillus faecalis</name>
    <dbReference type="NCBI Taxonomy" id="2772559"/>
    <lineage>
        <taxon>Bacteria</taxon>
        <taxon>Bacillati</taxon>
        <taxon>Bacillota</taxon>
        <taxon>Bacilli</taxon>
        <taxon>Bacillales</taxon>
        <taxon>Bacillaceae</taxon>
        <taxon>Peribacillus</taxon>
    </lineage>
</organism>
<dbReference type="PANTHER" id="PTHR13887:SF41">
    <property type="entry name" value="THIOREDOXIN SUPERFAMILY PROTEIN"/>
    <property type="match status" value="1"/>
</dbReference>
<evidence type="ECO:0000313" key="3">
    <source>
        <dbReference type="Proteomes" id="UP000602076"/>
    </source>
</evidence>
<dbReference type="SUPFAM" id="SSF52833">
    <property type="entry name" value="Thioredoxin-like"/>
    <property type="match status" value="1"/>
</dbReference>
<accession>A0A927CYW5</accession>
<dbReference type="PANTHER" id="PTHR13887">
    <property type="entry name" value="GLUTATHIONE S-TRANSFERASE KAPPA"/>
    <property type="match status" value="1"/>
</dbReference>
<dbReference type="CDD" id="cd03024">
    <property type="entry name" value="DsbA_FrnE"/>
    <property type="match status" value="1"/>
</dbReference>
<comment type="caution">
    <text evidence="2">The sequence shown here is derived from an EMBL/GenBank/DDBJ whole genome shotgun (WGS) entry which is preliminary data.</text>
</comment>
<dbReference type="InterPro" id="IPR001853">
    <property type="entry name" value="DSBA-like_thioredoxin_dom"/>
</dbReference>
<dbReference type="RefSeq" id="WP_190998015.1">
    <property type="nucleotide sequence ID" value="NZ_JACXSI010000018.1"/>
</dbReference>
<keyword evidence="3" id="KW-1185">Reference proteome</keyword>